<dbReference type="EMBL" id="FONR01000015">
    <property type="protein sequence ID" value="SFG04610.1"/>
    <property type="molecule type" value="Genomic_DNA"/>
</dbReference>
<organism evidence="2 3">
    <name type="scientific">Streptomyces mirabilis</name>
    <dbReference type="NCBI Taxonomy" id="68239"/>
    <lineage>
        <taxon>Bacteria</taxon>
        <taxon>Bacillati</taxon>
        <taxon>Actinomycetota</taxon>
        <taxon>Actinomycetes</taxon>
        <taxon>Kitasatosporales</taxon>
        <taxon>Streptomycetaceae</taxon>
        <taxon>Streptomyces</taxon>
    </lineage>
</organism>
<gene>
    <name evidence="2" type="ORF">SAMN02787118_11543</name>
</gene>
<feature type="transmembrane region" description="Helical" evidence="1">
    <location>
        <begin position="12"/>
        <end position="33"/>
    </location>
</feature>
<name>A0A1I2NNK8_9ACTN</name>
<dbReference type="AlphaFoldDB" id="A0A1I2NNK8"/>
<keyword evidence="1" id="KW-1133">Transmembrane helix</keyword>
<reference evidence="2 3" key="1">
    <citation type="submission" date="2016-10" db="EMBL/GenBank/DDBJ databases">
        <authorList>
            <person name="de Groot N.N."/>
        </authorList>
    </citation>
    <scope>NUCLEOTIDE SEQUENCE [LARGE SCALE GENOMIC DNA]</scope>
    <source>
        <strain evidence="2 3">OK461</strain>
    </source>
</reference>
<evidence type="ECO:0000256" key="1">
    <source>
        <dbReference type="SAM" id="Phobius"/>
    </source>
</evidence>
<proteinExistence type="predicted"/>
<evidence type="ECO:0000313" key="3">
    <source>
        <dbReference type="Proteomes" id="UP000181942"/>
    </source>
</evidence>
<dbReference type="RefSeq" id="WP_177324220.1">
    <property type="nucleotide sequence ID" value="NZ_FONR01000015.1"/>
</dbReference>
<sequence>MSGARGRGARQLPRLPVAVAAVGSALVGLTPLITTVGADLGATAPASP</sequence>
<dbReference type="Proteomes" id="UP000181942">
    <property type="component" value="Unassembled WGS sequence"/>
</dbReference>
<accession>A0A1I2NNK8</accession>
<protein>
    <submittedName>
        <fullName evidence="2">Uncharacterized protein</fullName>
    </submittedName>
</protein>
<keyword evidence="1" id="KW-0472">Membrane</keyword>
<evidence type="ECO:0000313" key="2">
    <source>
        <dbReference type="EMBL" id="SFG04610.1"/>
    </source>
</evidence>
<keyword evidence="1" id="KW-0812">Transmembrane</keyword>